<feature type="chain" id="PRO_5043822527" evidence="1">
    <location>
        <begin position="28"/>
        <end position="171"/>
    </location>
</feature>
<reference evidence="2 3" key="1">
    <citation type="journal article" date="2023" name="G3 (Bethesda)">
        <title>A chromosome-length genome assembly and annotation of blackberry (Rubus argutus, cv. 'Hillquist').</title>
        <authorList>
            <person name="Bruna T."/>
            <person name="Aryal R."/>
            <person name="Dudchenko O."/>
            <person name="Sargent D.J."/>
            <person name="Mead D."/>
            <person name="Buti M."/>
            <person name="Cavallini A."/>
            <person name="Hytonen T."/>
            <person name="Andres J."/>
            <person name="Pham M."/>
            <person name="Weisz D."/>
            <person name="Mascagni F."/>
            <person name="Usai G."/>
            <person name="Natali L."/>
            <person name="Bassil N."/>
            <person name="Fernandez G.E."/>
            <person name="Lomsadze A."/>
            <person name="Armour M."/>
            <person name="Olukolu B."/>
            <person name="Poorten T."/>
            <person name="Britton C."/>
            <person name="Davik J."/>
            <person name="Ashrafi H."/>
            <person name="Aiden E.L."/>
            <person name="Borodovsky M."/>
            <person name="Worthington M."/>
        </authorList>
    </citation>
    <scope>NUCLEOTIDE SEQUENCE [LARGE SCALE GENOMIC DNA]</scope>
    <source>
        <strain evidence="2">PI 553951</strain>
    </source>
</reference>
<dbReference type="Proteomes" id="UP001457282">
    <property type="component" value="Unassembled WGS sequence"/>
</dbReference>
<dbReference type="EMBL" id="JBEDUW010000002">
    <property type="protein sequence ID" value="KAK9944418.1"/>
    <property type="molecule type" value="Genomic_DNA"/>
</dbReference>
<comment type="caution">
    <text evidence="2">The sequence shown here is derived from an EMBL/GenBank/DDBJ whole genome shotgun (WGS) entry which is preliminary data.</text>
</comment>
<dbReference type="AlphaFoldDB" id="A0AAW1Y6G8"/>
<protein>
    <submittedName>
        <fullName evidence="2">Uncharacterized protein</fullName>
    </submittedName>
</protein>
<evidence type="ECO:0000256" key="1">
    <source>
        <dbReference type="SAM" id="SignalP"/>
    </source>
</evidence>
<keyword evidence="1" id="KW-0732">Signal</keyword>
<keyword evidence="3" id="KW-1185">Reference proteome</keyword>
<name>A0AAW1Y6G8_RUBAR</name>
<accession>A0AAW1Y6G8</accession>
<sequence length="171" mass="19137">MARYTPPIGPALFSTIFLFFLLEISQSKSVYVETGCYLNAHMFEEMPVRNTFSCALLMQGKCDMDYHQMGYGNAIQMCSCMAQFALANSHYACVKRSMSTYNGTRARACKVHKNVNSAKLSCSRELNQTIEGPIQPLLICIPLCGRSKNVKKGQGFSWVEMDSEQSPCVWG</sequence>
<gene>
    <name evidence="2" type="ORF">M0R45_009988</name>
</gene>
<proteinExistence type="predicted"/>
<feature type="signal peptide" evidence="1">
    <location>
        <begin position="1"/>
        <end position="27"/>
    </location>
</feature>
<evidence type="ECO:0000313" key="2">
    <source>
        <dbReference type="EMBL" id="KAK9944418.1"/>
    </source>
</evidence>
<evidence type="ECO:0000313" key="3">
    <source>
        <dbReference type="Proteomes" id="UP001457282"/>
    </source>
</evidence>
<organism evidence="2 3">
    <name type="scientific">Rubus argutus</name>
    <name type="common">Southern blackberry</name>
    <dbReference type="NCBI Taxonomy" id="59490"/>
    <lineage>
        <taxon>Eukaryota</taxon>
        <taxon>Viridiplantae</taxon>
        <taxon>Streptophyta</taxon>
        <taxon>Embryophyta</taxon>
        <taxon>Tracheophyta</taxon>
        <taxon>Spermatophyta</taxon>
        <taxon>Magnoliopsida</taxon>
        <taxon>eudicotyledons</taxon>
        <taxon>Gunneridae</taxon>
        <taxon>Pentapetalae</taxon>
        <taxon>rosids</taxon>
        <taxon>fabids</taxon>
        <taxon>Rosales</taxon>
        <taxon>Rosaceae</taxon>
        <taxon>Rosoideae</taxon>
        <taxon>Rosoideae incertae sedis</taxon>
        <taxon>Rubus</taxon>
    </lineage>
</organism>